<dbReference type="OrthoDB" id="9392810at2759"/>
<dbReference type="AlphaFoldDB" id="A0A9D3PGU6"/>
<gene>
    <name evidence="2" type="ORF">MATL_G00217180</name>
</gene>
<dbReference type="Proteomes" id="UP001046870">
    <property type="component" value="Chromosome 19"/>
</dbReference>
<organism evidence="2 3">
    <name type="scientific">Megalops atlanticus</name>
    <name type="common">Tarpon</name>
    <name type="synonym">Clupea gigantea</name>
    <dbReference type="NCBI Taxonomy" id="7932"/>
    <lineage>
        <taxon>Eukaryota</taxon>
        <taxon>Metazoa</taxon>
        <taxon>Chordata</taxon>
        <taxon>Craniata</taxon>
        <taxon>Vertebrata</taxon>
        <taxon>Euteleostomi</taxon>
        <taxon>Actinopterygii</taxon>
        <taxon>Neopterygii</taxon>
        <taxon>Teleostei</taxon>
        <taxon>Elopiformes</taxon>
        <taxon>Megalopidae</taxon>
        <taxon>Megalops</taxon>
    </lineage>
</organism>
<proteinExistence type="predicted"/>
<protein>
    <submittedName>
        <fullName evidence="2">Uncharacterized protein</fullName>
    </submittedName>
</protein>
<evidence type="ECO:0000313" key="3">
    <source>
        <dbReference type="Proteomes" id="UP001046870"/>
    </source>
</evidence>
<evidence type="ECO:0000256" key="1">
    <source>
        <dbReference type="SAM" id="Phobius"/>
    </source>
</evidence>
<name>A0A9D3PGU6_MEGAT</name>
<evidence type="ECO:0000313" key="2">
    <source>
        <dbReference type="EMBL" id="KAG7460047.1"/>
    </source>
</evidence>
<accession>A0A9D3PGU6</accession>
<keyword evidence="1" id="KW-0812">Transmembrane</keyword>
<keyword evidence="3" id="KW-1185">Reference proteome</keyword>
<feature type="transmembrane region" description="Helical" evidence="1">
    <location>
        <begin position="48"/>
        <end position="71"/>
    </location>
</feature>
<keyword evidence="1" id="KW-1133">Transmembrane helix</keyword>
<keyword evidence="1" id="KW-0472">Membrane</keyword>
<sequence>MATKTCLPGFKYDSLVNACLRQQNPTESPIVLQPSATVPPQGAPEVSLSVWITVAVVVNGSILALFLWFIIYKRQTTRSHTAVDTEAECSSGVQPAGRANPAAVAVETEEPPISCPHLNGGPPSSAKQEAPTWQESLECDTGNEGGAYVCNGRKDHKIPLPATELGDAALVTTKTVQCTE</sequence>
<reference evidence="2" key="1">
    <citation type="submission" date="2021-01" db="EMBL/GenBank/DDBJ databases">
        <authorList>
            <person name="Zahm M."/>
            <person name="Roques C."/>
            <person name="Cabau C."/>
            <person name="Klopp C."/>
            <person name="Donnadieu C."/>
            <person name="Jouanno E."/>
            <person name="Lampietro C."/>
            <person name="Louis A."/>
            <person name="Herpin A."/>
            <person name="Echchiki A."/>
            <person name="Berthelot C."/>
            <person name="Parey E."/>
            <person name="Roest-Crollius H."/>
            <person name="Braasch I."/>
            <person name="Postlethwait J."/>
            <person name="Bobe J."/>
            <person name="Montfort J."/>
            <person name="Bouchez O."/>
            <person name="Begum T."/>
            <person name="Mejri S."/>
            <person name="Adams A."/>
            <person name="Chen W.-J."/>
            <person name="Guiguen Y."/>
        </authorList>
    </citation>
    <scope>NUCLEOTIDE SEQUENCE</scope>
    <source>
        <strain evidence="2">YG-15Mar2019-1</strain>
        <tissue evidence="2">Brain</tissue>
    </source>
</reference>
<dbReference type="EMBL" id="JAFDVH010000019">
    <property type="protein sequence ID" value="KAG7460047.1"/>
    <property type="molecule type" value="Genomic_DNA"/>
</dbReference>
<comment type="caution">
    <text evidence="2">The sequence shown here is derived from an EMBL/GenBank/DDBJ whole genome shotgun (WGS) entry which is preliminary data.</text>
</comment>